<gene>
    <name evidence="1" type="ORF">FNA67_05430</name>
</gene>
<dbReference type="EMBL" id="CP041690">
    <property type="protein sequence ID" value="QEE19649.1"/>
    <property type="molecule type" value="Genomic_DNA"/>
</dbReference>
<dbReference type="Pfam" id="PF23876">
    <property type="entry name" value="DUF7230"/>
    <property type="match status" value="1"/>
</dbReference>
<accession>A0A5B9DLU9</accession>
<evidence type="ECO:0000313" key="1">
    <source>
        <dbReference type="EMBL" id="QEE19649.1"/>
    </source>
</evidence>
<reference evidence="1 2" key="1">
    <citation type="journal article" date="2015" name="Int. J. Syst. Evol. Microbiol.">
        <title>Youhaiella tibetensis gen. nov., sp. nov., isolated from subsurface sediment.</title>
        <authorList>
            <person name="Wang Y.X."/>
            <person name="Huang F.Q."/>
            <person name="Nogi Y."/>
            <person name="Pang S.J."/>
            <person name="Wang P.K."/>
            <person name="Lv J."/>
        </authorList>
    </citation>
    <scope>NUCLEOTIDE SEQUENCE [LARGE SCALE GENOMIC DNA]</scope>
    <source>
        <strain evidence="2">fig4</strain>
    </source>
</reference>
<dbReference type="KEGG" id="yti:FNA67_05430"/>
<proteinExistence type="predicted"/>
<dbReference type="InterPro" id="IPR055654">
    <property type="entry name" value="DUF7230"/>
</dbReference>
<name>A0A5B9DLU9_9HYPH</name>
<protein>
    <submittedName>
        <fullName evidence="1">Uncharacterized protein</fullName>
    </submittedName>
</protein>
<keyword evidence="2" id="KW-1185">Reference proteome</keyword>
<dbReference type="Proteomes" id="UP000321062">
    <property type="component" value="Chromosome"/>
</dbReference>
<dbReference type="AlphaFoldDB" id="A0A5B9DLU9"/>
<organism evidence="1 2">
    <name type="scientific">Paradevosia tibetensis</name>
    <dbReference type="NCBI Taxonomy" id="1447062"/>
    <lineage>
        <taxon>Bacteria</taxon>
        <taxon>Pseudomonadati</taxon>
        <taxon>Pseudomonadota</taxon>
        <taxon>Alphaproteobacteria</taxon>
        <taxon>Hyphomicrobiales</taxon>
        <taxon>Devosiaceae</taxon>
        <taxon>Paradevosia</taxon>
    </lineage>
</organism>
<sequence length="65" mass="7203">MKIKLTRKQAAPPNLAAKALAEAQYRPKVEKNPKAYSRKQKHPKGSLMVDQLPFSVPGSEEEGNT</sequence>
<dbReference type="RefSeq" id="WP_147655324.1">
    <property type="nucleotide sequence ID" value="NZ_BMFM01000001.1"/>
</dbReference>
<evidence type="ECO:0000313" key="2">
    <source>
        <dbReference type="Proteomes" id="UP000321062"/>
    </source>
</evidence>